<protein>
    <submittedName>
        <fullName evidence="2">BNR repeat-like domain-containing protein</fullName>
    </submittedName>
</protein>
<dbReference type="AlphaFoldDB" id="A0A1I1JV53"/>
<reference evidence="2 3" key="1">
    <citation type="submission" date="2016-10" db="EMBL/GenBank/DDBJ databases">
        <authorList>
            <person name="de Groot N.N."/>
        </authorList>
    </citation>
    <scope>NUCLEOTIDE SEQUENCE [LARGE SCALE GENOMIC DNA]</scope>
    <source>
        <strain evidence="2 3">DSM 22900</strain>
    </source>
</reference>
<dbReference type="Gene3D" id="2.120.10.10">
    <property type="match status" value="1"/>
</dbReference>
<proteinExistence type="predicted"/>
<evidence type="ECO:0000313" key="2">
    <source>
        <dbReference type="EMBL" id="SFC52517.1"/>
    </source>
</evidence>
<dbReference type="CDD" id="cd15482">
    <property type="entry name" value="Sialidase_non-viral"/>
    <property type="match status" value="1"/>
</dbReference>
<dbReference type="Pfam" id="PF13088">
    <property type="entry name" value="BNR_2"/>
    <property type="match status" value="1"/>
</dbReference>
<dbReference type="EMBL" id="FOLL01000013">
    <property type="protein sequence ID" value="SFC52517.1"/>
    <property type="molecule type" value="Genomic_DNA"/>
</dbReference>
<gene>
    <name evidence="2" type="ORF">SAMN05421747_11380</name>
</gene>
<dbReference type="SUPFAM" id="SSF50939">
    <property type="entry name" value="Sialidases"/>
    <property type="match status" value="1"/>
</dbReference>
<dbReference type="STRING" id="623281.SAMN05421747_11380"/>
<name>A0A1I1JV53_9SPHI</name>
<evidence type="ECO:0000259" key="1">
    <source>
        <dbReference type="Pfam" id="PF13088"/>
    </source>
</evidence>
<evidence type="ECO:0000313" key="3">
    <source>
        <dbReference type="Proteomes" id="UP000199577"/>
    </source>
</evidence>
<dbReference type="InterPro" id="IPR011040">
    <property type="entry name" value="Sialidase"/>
</dbReference>
<accession>A0A1I1JV53</accession>
<dbReference type="Proteomes" id="UP000199577">
    <property type="component" value="Unassembled WGS sequence"/>
</dbReference>
<dbReference type="InterPro" id="IPR036278">
    <property type="entry name" value="Sialidase_sf"/>
</dbReference>
<dbReference type="OrthoDB" id="177453at2"/>
<organism evidence="2 3">
    <name type="scientific">Parapedobacter composti</name>
    <dbReference type="NCBI Taxonomy" id="623281"/>
    <lineage>
        <taxon>Bacteria</taxon>
        <taxon>Pseudomonadati</taxon>
        <taxon>Bacteroidota</taxon>
        <taxon>Sphingobacteriia</taxon>
        <taxon>Sphingobacteriales</taxon>
        <taxon>Sphingobacteriaceae</taxon>
        <taxon>Parapedobacter</taxon>
    </lineage>
</organism>
<sequence>MDMKRIGKQGKRSFGVGLLMIMLQFFACNEKGKESPRHDDEEDKTIEIQVGTRTVQTNRVTSSGTPVVPMWKAPMATVDLRNGAGFPILSEAEHAVVWQPAAREDGAYNHYACLIHHKGRFYAMWGNHELGEDAPGQRVLYAWSDTWGSWTVPEELFPAPGPVQPRTESGIHLKPDRWAVIDDELYAITYVHGAGVYPIARSVGENGKLGEPFLVENLPSNGALPIYMQGSDAPTTAPPIGVRLYNWYRENNHISWWAGAAWGVQRRAVDGQSLIESFIYRAKDGGLVLMLRDWGTPSNPVHNNRMYVSFNDGTGGWATPHPTDIPDSPSRAQGITLDDGTVLLIGNQNTNRFDQALYLDRDPMTISVSKDGYTFDKVYTLRTNSPTGYRFSGVGGRNLGYAYSSSIVLDGWLYTLYSIGKEEMGITRVPLSALEL</sequence>
<keyword evidence="3" id="KW-1185">Reference proteome</keyword>
<feature type="domain" description="Sialidase" evidence="1">
    <location>
        <begin position="244"/>
        <end position="409"/>
    </location>
</feature>